<gene>
    <name evidence="2" type="ORF">PBLR_12142</name>
</gene>
<evidence type="ECO:0000256" key="1">
    <source>
        <dbReference type="SAM" id="SignalP"/>
    </source>
</evidence>
<dbReference type="PROSITE" id="PS51257">
    <property type="entry name" value="PROKAR_LIPOPROTEIN"/>
    <property type="match status" value="1"/>
</dbReference>
<sequence length="155" mass="17489">MYTNKSHWLLISLILFMLLSACGTTGTADSGKNAQPTPAAKEKVKQETPILVVVDQTTYPGQSEHHFYFQVEQLPKGYALAEMRWKSEKTDIVNTINQAYEHGANGEDGFYISGNGQFSGFIYDERLKGESGEVTFVFRNDAGEERKWKKKLTLK</sequence>
<reference evidence="3" key="1">
    <citation type="submission" date="2018-08" db="EMBL/GenBank/DDBJ databases">
        <authorList>
            <person name="Chevrot R."/>
        </authorList>
    </citation>
    <scope>NUCLEOTIDE SEQUENCE [LARGE SCALE GENOMIC DNA]</scope>
</reference>
<name>A0A383R9U9_PAEAL</name>
<dbReference type="Proteomes" id="UP000304148">
    <property type="component" value="Chromosome"/>
</dbReference>
<evidence type="ECO:0000313" key="2">
    <source>
        <dbReference type="EMBL" id="SYX83720.1"/>
    </source>
</evidence>
<accession>A0A383R9U9</accession>
<evidence type="ECO:0000313" key="3">
    <source>
        <dbReference type="Proteomes" id="UP000304148"/>
    </source>
</evidence>
<proteinExistence type="predicted"/>
<feature type="chain" id="PRO_5038861971" description="Lipoprotein" evidence="1">
    <location>
        <begin position="28"/>
        <end position="155"/>
    </location>
</feature>
<feature type="signal peptide" evidence="1">
    <location>
        <begin position="1"/>
        <end position="27"/>
    </location>
</feature>
<dbReference type="RefSeq" id="WP_138185751.1">
    <property type="nucleotide sequence ID" value="NZ_LS992241.1"/>
</dbReference>
<dbReference type="EMBL" id="LS992241">
    <property type="protein sequence ID" value="SYX83720.1"/>
    <property type="molecule type" value="Genomic_DNA"/>
</dbReference>
<evidence type="ECO:0008006" key="4">
    <source>
        <dbReference type="Google" id="ProtNLM"/>
    </source>
</evidence>
<protein>
    <recommendedName>
        <fullName evidence="4">Lipoprotein</fullName>
    </recommendedName>
</protein>
<organism evidence="2 3">
    <name type="scientific">Paenibacillus alvei</name>
    <name type="common">Bacillus alvei</name>
    <dbReference type="NCBI Taxonomy" id="44250"/>
    <lineage>
        <taxon>Bacteria</taxon>
        <taxon>Bacillati</taxon>
        <taxon>Bacillota</taxon>
        <taxon>Bacilli</taxon>
        <taxon>Bacillales</taxon>
        <taxon>Paenibacillaceae</taxon>
        <taxon>Paenibacillus</taxon>
    </lineage>
</organism>
<dbReference type="AlphaFoldDB" id="A0A383R9U9"/>
<keyword evidence="1" id="KW-0732">Signal</keyword>